<keyword evidence="2" id="KW-0238">DNA-binding</keyword>
<dbReference type="SMART" id="SM00342">
    <property type="entry name" value="HTH_ARAC"/>
    <property type="match status" value="1"/>
</dbReference>
<dbReference type="AlphaFoldDB" id="A0A4Y9EMB3"/>
<dbReference type="GO" id="GO:0003700">
    <property type="term" value="F:DNA-binding transcription factor activity"/>
    <property type="evidence" value="ECO:0007669"/>
    <property type="project" value="InterPro"/>
</dbReference>
<evidence type="ECO:0000313" key="6">
    <source>
        <dbReference type="Proteomes" id="UP000297737"/>
    </source>
</evidence>
<protein>
    <submittedName>
        <fullName evidence="5">AraC family transcriptional regulator</fullName>
    </submittedName>
</protein>
<dbReference type="OrthoDB" id="9805730at2"/>
<accession>A0A4Y9EMB3</accession>
<dbReference type="GO" id="GO:0000976">
    <property type="term" value="F:transcription cis-regulatory region binding"/>
    <property type="evidence" value="ECO:0007669"/>
    <property type="project" value="TreeGrafter"/>
</dbReference>
<feature type="domain" description="HTH araC/xylS-type" evidence="4">
    <location>
        <begin position="236"/>
        <end position="334"/>
    </location>
</feature>
<dbReference type="PROSITE" id="PS01124">
    <property type="entry name" value="HTH_ARAC_FAMILY_2"/>
    <property type="match status" value="1"/>
</dbReference>
<dbReference type="EMBL" id="SIHO01000002">
    <property type="protein sequence ID" value="TFU03148.1"/>
    <property type="molecule type" value="Genomic_DNA"/>
</dbReference>
<evidence type="ECO:0000256" key="3">
    <source>
        <dbReference type="ARBA" id="ARBA00023163"/>
    </source>
</evidence>
<name>A0A4Y9EMB3_9SPHN</name>
<sequence>MSARLEVSYQRAGAFAWMAGLLRDLGTDPADVSRGLDIDLDAVTADSRLVFADCLTLLERAAELTGCAHFGLLLGARYPWRAHGLIHDLASHAPTLRQAMLDFVTWQLGYCSGAVVYLLPMGDDVAFGYGIYGGNSPGSRQLYQVCVAIGCAMIRELSNGEVAPAEIQFAYDKPADIAPYRQILHATPRFNQLQSCLVLSAATLGVPRPAANPVERARLIATMDSSFDAGPGATSRKLRHLLRPQLLGEDASMPAAASVMGIAPRTLRRRLLAEGLTFEAVRDDVRFAVARELLEMTRLPVGDVSAALAFASHSAFDQAFRRWSGTSPSAWRRQFLPGNFS</sequence>
<dbReference type="Gene3D" id="1.10.10.60">
    <property type="entry name" value="Homeodomain-like"/>
    <property type="match status" value="1"/>
</dbReference>
<keyword evidence="3" id="KW-0804">Transcription</keyword>
<dbReference type="InterPro" id="IPR009057">
    <property type="entry name" value="Homeodomain-like_sf"/>
</dbReference>
<evidence type="ECO:0000313" key="5">
    <source>
        <dbReference type="EMBL" id="TFU03148.1"/>
    </source>
</evidence>
<dbReference type="SUPFAM" id="SSF46689">
    <property type="entry name" value="Homeodomain-like"/>
    <property type="match status" value="1"/>
</dbReference>
<dbReference type="PANTHER" id="PTHR47894">
    <property type="entry name" value="HTH-TYPE TRANSCRIPTIONAL REGULATOR GADX"/>
    <property type="match status" value="1"/>
</dbReference>
<gene>
    <name evidence="5" type="ORF">EUV02_08105</name>
</gene>
<evidence type="ECO:0000256" key="2">
    <source>
        <dbReference type="ARBA" id="ARBA00023125"/>
    </source>
</evidence>
<dbReference type="InterPro" id="IPR018060">
    <property type="entry name" value="HTH_AraC"/>
</dbReference>
<dbReference type="PANTHER" id="PTHR47894:SF4">
    <property type="entry name" value="HTH-TYPE TRANSCRIPTIONAL REGULATOR GADX"/>
    <property type="match status" value="1"/>
</dbReference>
<dbReference type="GO" id="GO:0005829">
    <property type="term" value="C:cytosol"/>
    <property type="evidence" value="ECO:0007669"/>
    <property type="project" value="TreeGrafter"/>
</dbReference>
<proteinExistence type="predicted"/>
<dbReference type="InterPro" id="IPR032687">
    <property type="entry name" value="AraC-type_N"/>
</dbReference>
<dbReference type="Proteomes" id="UP000297737">
    <property type="component" value="Unassembled WGS sequence"/>
</dbReference>
<dbReference type="Pfam" id="PF12833">
    <property type="entry name" value="HTH_18"/>
    <property type="match status" value="1"/>
</dbReference>
<dbReference type="RefSeq" id="WP_135245740.1">
    <property type="nucleotide sequence ID" value="NZ_SIHO01000002.1"/>
</dbReference>
<dbReference type="Pfam" id="PF12625">
    <property type="entry name" value="Arabinose_bd"/>
    <property type="match status" value="1"/>
</dbReference>
<keyword evidence="1" id="KW-0805">Transcription regulation</keyword>
<evidence type="ECO:0000256" key="1">
    <source>
        <dbReference type="ARBA" id="ARBA00023015"/>
    </source>
</evidence>
<evidence type="ECO:0000259" key="4">
    <source>
        <dbReference type="PROSITE" id="PS01124"/>
    </source>
</evidence>
<reference evidence="5 6" key="1">
    <citation type="submission" date="2019-02" db="EMBL/GenBank/DDBJ databases">
        <title>Polymorphobacter sp. isolated from the lake at the Tibet of China.</title>
        <authorList>
            <person name="Li A."/>
        </authorList>
    </citation>
    <scope>NUCLEOTIDE SEQUENCE [LARGE SCALE GENOMIC DNA]</scope>
    <source>
        <strain evidence="5 6">DJ1R-1</strain>
    </source>
</reference>
<comment type="caution">
    <text evidence="5">The sequence shown here is derived from an EMBL/GenBank/DDBJ whole genome shotgun (WGS) entry which is preliminary data.</text>
</comment>
<organism evidence="5 6">
    <name type="scientific">Glacieibacterium arshaanense</name>
    <dbReference type="NCBI Taxonomy" id="2511025"/>
    <lineage>
        <taxon>Bacteria</taxon>
        <taxon>Pseudomonadati</taxon>
        <taxon>Pseudomonadota</taxon>
        <taxon>Alphaproteobacteria</taxon>
        <taxon>Sphingomonadales</taxon>
        <taxon>Sphingosinicellaceae</taxon>
        <taxon>Glacieibacterium</taxon>
    </lineage>
</organism>
<keyword evidence="6" id="KW-1185">Reference proteome</keyword>